<feature type="domain" description="IPT/TIG" evidence="2">
    <location>
        <begin position="912"/>
        <end position="1090"/>
    </location>
</feature>
<feature type="domain" description="IPT/TIG" evidence="2">
    <location>
        <begin position="135"/>
        <end position="248"/>
    </location>
</feature>
<dbReference type="EMBL" id="JWZX01003312">
    <property type="protein sequence ID" value="KOO22077.1"/>
    <property type="molecule type" value="Genomic_DNA"/>
</dbReference>
<keyword evidence="4" id="KW-1185">Reference proteome</keyword>
<comment type="caution">
    <text evidence="3">The sequence shown here is derived from an EMBL/GenBank/DDBJ whole genome shotgun (WGS) entry which is preliminary data.</text>
</comment>
<feature type="domain" description="IPT/TIG" evidence="2">
    <location>
        <begin position="817"/>
        <end position="911"/>
    </location>
</feature>
<evidence type="ECO:0000313" key="3">
    <source>
        <dbReference type="EMBL" id="KOO22077.1"/>
    </source>
</evidence>
<dbReference type="InterPro" id="IPR031148">
    <property type="entry name" value="Plexin"/>
</dbReference>
<dbReference type="Proteomes" id="UP000037460">
    <property type="component" value="Unassembled WGS sequence"/>
</dbReference>
<dbReference type="OrthoDB" id="125363at2759"/>
<reference evidence="4" key="1">
    <citation type="journal article" date="2015" name="PLoS Genet.">
        <title>Genome Sequence and Transcriptome Analyses of Chrysochromulina tobin: Metabolic Tools for Enhanced Algal Fitness in the Prominent Order Prymnesiales (Haptophyceae).</title>
        <authorList>
            <person name="Hovde B.T."/>
            <person name="Deodato C.R."/>
            <person name="Hunsperger H.M."/>
            <person name="Ryken S.A."/>
            <person name="Yost W."/>
            <person name="Jha R.K."/>
            <person name="Patterson J."/>
            <person name="Monnat R.J. Jr."/>
            <person name="Barlow S.B."/>
            <person name="Starkenburg S.R."/>
            <person name="Cattolico R.A."/>
        </authorList>
    </citation>
    <scope>NUCLEOTIDE SEQUENCE</scope>
    <source>
        <strain evidence="4">CCMP291</strain>
    </source>
</reference>
<gene>
    <name evidence="3" type="ORF">Ctob_002698</name>
</gene>
<feature type="compositionally biased region" description="Pro residues" evidence="1">
    <location>
        <begin position="1012"/>
        <end position="1035"/>
    </location>
</feature>
<dbReference type="GO" id="GO:0017154">
    <property type="term" value="F:semaphorin receptor activity"/>
    <property type="evidence" value="ECO:0007669"/>
    <property type="project" value="InterPro"/>
</dbReference>
<name>A0A0M0J6W7_9EUKA</name>
<feature type="domain" description="IPT/TIG" evidence="2">
    <location>
        <begin position="2119"/>
        <end position="2206"/>
    </location>
</feature>
<feature type="domain" description="IPT/TIG" evidence="2">
    <location>
        <begin position="1608"/>
        <end position="1760"/>
    </location>
</feature>
<accession>A0A0M0J6W7</accession>
<feature type="compositionally biased region" description="Low complexity" evidence="1">
    <location>
        <begin position="993"/>
        <end position="1011"/>
    </location>
</feature>
<proteinExistence type="predicted"/>
<feature type="domain" description="IPT/TIG" evidence="2">
    <location>
        <begin position="571"/>
        <end position="665"/>
    </location>
</feature>
<dbReference type="PANTHER" id="PTHR22625:SF70">
    <property type="entry name" value="PLEXIN A, ISOFORM A"/>
    <property type="match status" value="1"/>
</dbReference>
<dbReference type="InterPro" id="IPR013783">
    <property type="entry name" value="Ig-like_fold"/>
</dbReference>
<feature type="domain" description="IPT/TIG" evidence="2">
    <location>
        <begin position="2208"/>
        <end position="2294"/>
    </location>
</feature>
<feature type="region of interest" description="Disordered" evidence="1">
    <location>
        <begin position="973"/>
        <end position="1035"/>
    </location>
</feature>
<feature type="compositionally biased region" description="Polar residues" evidence="1">
    <location>
        <begin position="979"/>
        <end position="992"/>
    </location>
</feature>
<dbReference type="Gene3D" id="2.60.40.10">
    <property type="entry name" value="Immunoglobulins"/>
    <property type="match status" value="8"/>
</dbReference>
<evidence type="ECO:0000313" key="4">
    <source>
        <dbReference type="Proteomes" id="UP000037460"/>
    </source>
</evidence>
<dbReference type="CDD" id="cd00603">
    <property type="entry name" value="IPT_PCSR"/>
    <property type="match status" value="2"/>
</dbReference>
<organism evidence="3 4">
    <name type="scientific">Chrysochromulina tobinii</name>
    <dbReference type="NCBI Taxonomy" id="1460289"/>
    <lineage>
        <taxon>Eukaryota</taxon>
        <taxon>Haptista</taxon>
        <taxon>Haptophyta</taxon>
        <taxon>Prymnesiophyceae</taxon>
        <taxon>Prymnesiales</taxon>
        <taxon>Chrysochromulinaceae</taxon>
        <taxon>Chrysochromulina</taxon>
    </lineage>
</organism>
<dbReference type="CDD" id="cd00102">
    <property type="entry name" value="IPT"/>
    <property type="match status" value="5"/>
</dbReference>
<dbReference type="PANTHER" id="PTHR22625">
    <property type="entry name" value="PLEXIN"/>
    <property type="match status" value="1"/>
</dbReference>
<sequence>MGAGDGLRLMLRTAEIEQAQLMYERVMLAITPLPRTSIRGESWRTVTVRYTPQGASVSLDETPLFTHVPLPHFAPTHRWRIAIGARCGRLDDLQRLDAVTFTRGASLELAFTAVRLSANGRDFSPSTTLFEYYAPPTVLSVEPPCGPLDGGTSVTIRGLGLQRPAESVSNGRSSGYKCGWGERFTYYSEPMISAISPSGGAIEGGTRVTLSGSWPVETDEEGDSRRLLRCRFGREVQFVGEGLAFTYYAPTPLSQPMRPTLGPHLGGTYIGLPHVPIIRGARYLCRIGGPEGQLVPAQIGRRAGLPSAQYSAYFGDAEDDNSIAAGQGAQYSAYFGDAEDDNSIAAGQGGGDAEDARSDDGVAVRPELMCAMPFVPVMADVGIEVSMNGQQFATVDANFSYHSPMVTAGLAPLSGPSDGETDVLVRLVHVSLSPRQLLATAPQMPPEYVCRFEDTWRAAALAEPPPLLRADEQLSPNRGELGTTISHENRSSHYALEALRALECTSGGAESDVAACAAPLGMLTLRCSTPPMRAVRTSGVGPVVTVPIVSASVNAQDFAEARSAAFHYYPPPHVSSVHPTLGPRAGRTMLTVRGSGLYGRGEHHLCRFVMRDDEPSNPLRGVPRNATERSLVALSQQPPPLMDSEPFYPLAGADALYEPLPLLTPASYDAPSRTLRCVTPAIWPAENAAQTDAPSIRLRLEVSANGQQYTSDGVEFLMHASAVLSQFTPSGGPAAGGTAIRINGFGLANGSEYVCRAGAARVLMGGRMDYGTGQLHCTMPSHAACELAGTEIGMSAVAVSTNGQQFSADFFFEFAAPAAVSRITPAAGPQLGGILVQVQGANLRAGHAISGSALPALSCRFGETSVPATFENASASVLCTSPARPPGALAFELTSNGQDYTRSSMVWVQYVAPSLSALQPPAGPQRGGTRLTIAGTHLRVSELATDARYVCGFGSGPPMYVWPEPAVGMVPSEGALPPNGTNATETVATGNVTMPPTNRTAAANATETSAPPGSPSPLAPPSIPPGLPPFPSPPPDRSLATVIILPAAMSIATYDPSTGLLRCRSPSIDLAVLAAQYGANVSSGGDAQYDANATNPRSLPLQVPVRVALHDPPDQHWSPLEGALQFGYYEDGALNVMSPRTGPVAGGTRLVITGGPFARYLSSSSPSGGSSGGSSMPIGAEASLEEGDTELQRCILGDPSSVHSLAFPRIDSGSHLVCTTTALARSANGAEPLLSFTGESLLSFTGGQEDVGALLGGSVTLLGGGRLWNGLLELPEVRPGGLVYGGAIVTHGLQAPHAAAFDVTFEVALHRPTSPEGTAVSGGSVAGGVSFNFGPIPDDAILDDGGYEQGFVLTLLPADGLRVRSNGIEVGFDPSARSNGWTLMRVRSNGTHVSVAQDGTWVPNLIDVAVALQPATTPDGFATHERWRFAFGGRPSGDVAHQVTHFHVRSVSLLSSLTLPVLHAANGQQFGPSSLNFTWLLPPVTSHVYPSSGARYGATTVHVYGANLAGGDDYRCRFDAPMLRSRPLIMPAIEVPSTTSSGTSVRCVTPELLSTGWVLLTLTLNGQQYSHTAVNFTVLGNGAVGASAAPSPAWANLSLSSYSWGAAHLETLQLWPVLGPTDGQTTIQVFGAGFDGGTEFRCRFLSHSGEVLGTVNATLESPSAVVAAYHRHVLASNQTVGRPVQPNAAEGSLVTTSPTGGVVESGGWLDAGQAHLLTCTTPAHNQSDFDNADPTAATRVAISVNGQQYYSSESMRFRYHTPSLLRVSSPQTGPTDGGTLLTIAFANGTLPRAGGPVLCRLDGVAVDGTIAGAANELIRCTTPAELPLVLNETYPQRLALSGSAHLEQPGWAGRHSLLHLTRTTSSYGQESDSGSAFLHAQMLWTAPHTVDQPPPRIPPWLRATLRLRLRGTASESSFSFSYGQLPGGDGAGRGLGFFGIGSGLRVNMITRRSAAVRRPTIVSQLLYVVYDGTTLYGPINITSPLNGDVGRIFEVSLNGQQIADHALSFVRYHGAHISTVFPTSGPVAGNSEITLMGANLAGGDNYTCRFGTEVSLAALRPDGSVTCYSPPNCAGSMLAQVALNAQQYAPGVQYTYTGGTACTGTGGLATGGAASDKEGTRMYSLSPNSGPQLGQTRIVVSGQAFSFGSEYVCQVNRSATFQPASYISDSELACFTPSSNLGAVSVRVSLNAQQFVGNASVDFVFHEQPSVASISPRSGASVGGTLVNVSGSGFADGSQYTCAFGSSVVGATFVPSLGVISCYAPAGLYGSAVALKVSLNAQQYSSEVHTFGYHGVTTVGTYSPSSGPSAGGTRVVVRGAELYGGSDYRCRFGACGACEAAWSCGACVVNATYVAESALGLGDDAIECVSPSGSAAGVALEVSLNSQQYTRTNLSTLAFTYYEAAVVSSVSPSLGPRDGATLVTILGSGLNSVATNLKCRFAVSAGATSFSSTADAT</sequence>
<protein>
    <recommendedName>
        <fullName evidence="2">IPT/TIG domain-containing protein</fullName>
    </recommendedName>
</protein>
<dbReference type="Pfam" id="PF01833">
    <property type="entry name" value="TIG"/>
    <property type="match status" value="7"/>
</dbReference>
<feature type="domain" description="IPT/TIG" evidence="2">
    <location>
        <begin position="2296"/>
        <end position="2402"/>
    </location>
</feature>
<feature type="domain" description="IPT/TIG" evidence="2">
    <location>
        <begin position="2016"/>
        <end position="2097"/>
    </location>
</feature>
<feature type="domain" description="IPT/TIG" evidence="2">
    <location>
        <begin position="1482"/>
        <end position="1579"/>
    </location>
</feature>
<dbReference type="InterPro" id="IPR014756">
    <property type="entry name" value="Ig_E-set"/>
</dbReference>
<dbReference type="SUPFAM" id="SSF81296">
    <property type="entry name" value="E set domains"/>
    <property type="match status" value="7"/>
</dbReference>
<evidence type="ECO:0000256" key="1">
    <source>
        <dbReference type="SAM" id="MobiDB-lite"/>
    </source>
</evidence>
<evidence type="ECO:0000259" key="2">
    <source>
        <dbReference type="SMART" id="SM00429"/>
    </source>
</evidence>
<dbReference type="SMART" id="SM00429">
    <property type="entry name" value="IPT"/>
    <property type="match status" value="11"/>
</dbReference>
<feature type="domain" description="IPT/TIG" evidence="2">
    <location>
        <begin position="1131"/>
        <end position="1247"/>
    </location>
</feature>
<dbReference type="InterPro" id="IPR002909">
    <property type="entry name" value="IPT_dom"/>
</dbReference>